<keyword evidence="13" id="KW-1185">Reference proteome</keyword>
<feature type="binding site" evidence="8">
    <location>
        <position position="158"/>
    </location>
    <ligand>
        <name>Zn(2+)</name>
        <dbReference type="ChEBI" id="CHEBI:29105"/>
        <note>structural</note>
    </ligand>
</feature>
<sequence length="224" mass="24653">MENRSVKKMRIVLLGPPGAGKGTQAKKIAAKYGIEHISTGDLFRDNIKNNTELGQKAKAYMDAGKLVPDELVIALVEDRITKDDCADGYLLDGFPRTVAQASALSAFNQKIGKPLDVALNIEVPESKLVERVVGRRVCPRCGASYHVHFNPPKTGNVCDNDGETLVQRPDDSEATVRTRLSVYHLETAPLIDYYQCKQILVNIDGDQPMDDVTRAIFLKIDQAS</sequence>
<evidence type="ECO:0000256" key="10">
    <source>
        <dbReference type="RuleBase" id="RU003331"/>
    </source>
</evidence>
<dbReference type="NCBIfam" id="NF011100">
    <property type="entry name" value="PRK14527.1"/>
    <property type="match status" value="1"/>
</dbReference>
<feature type="binding site" evidence="8">
    <location>
        <position position="138"/>
    </location>
    <ligand>
        <name>Zn(2+)</name>
        <dbReference type="ChEBI" id="CHEBI:29105"/>
        <note>structural</note>
    </ligand>
</feature>
<evidence type="ECO:0000256" key="9">
    <source>
        <dbReference type="RuleBase" id="RU003330"/>
    </source>
</evidence>
<evidence type="ECO:0000256" key="2">
    <source>
        <dbReference type="ARBA" id="ARBA00022723"/>
    </source>
</evidence>
<keyword evidence="2 8" id="KW-0479">Metal-binding</keyword>
<feature type="binding site" evidence="8">
    <location>
        <position position="141"/>
    </location>
    <ligand>
        <name>Zn(2+)</name>
        <dbReference type="ChEBI" id="CHEBI:29105"/>
        <note>structural</note>
    </ligand>
</feature>
<dbReference type="InterPro" id="IPR000850">
    <property type="entry name" value="Adenylat/UMP-CMP_kin"/>
</dbReference>
<evidence type="ECO:0000256" key="1">
    <source>
        <dbReference type="ARBA" id="ARBA00022679"/>
    </source>
</evidence>
<evidence type="ECO:0000256" key="8">
    <source>
        <dbReference type="HAMAP-Rule" id="MF_00235"/>
    </source>
</evidence>
<dbReference type="UniPathway" id="UPA00588">
    <property type="reaction ID" value="UER00649"/>
</dbReference>
<dbReference type="GO" id="GO:0005737">
    <property type="term" value="C:cytoplasm"/>
    <property type="evidence" value="ECO:0007669"/>
    <property type="project" value="UniProtKB-SubCell"/>
</dbReference>
<feature type="binding site" evidence="8">
    <location>
        <begin position="93"/>
        <end position="96"/>
    </location>
    <ligand>
        <name>AMP</name>
        <dbReference type="ChEBI" id="CHEBI:456215"/>
    </ligand>
</feature>
<proteinExistence type="inferred from homology"/>
<evidence type="ECO:0000313" key="12">
    <source>
        <dbReference type="EMBL" id="EFV01436.1"/>
    </source>
</evidence>
<accession>E6MHK5</accession>
<comment type="caution">
    <text evidence="12">The sequence shown here is derived from an EMBL/GenBank/DDBJ whole genome shotgun (WGS) entry which is preliminary data.</text>
</comment>
<comment type="subcellular location">
    <subcellularLocation>
        <location evidence="8 10">Cytoplasm</location>
    </subcellularLocation>
</comment>
<feature type="binding site" evidence="8">
    <location>
        <begin position="65"/>
        <end position="67"/>
    </location>
    <ligand>
        <name>AMP</name>
        <dbReference type="ChEBI" id="CHEBI:456215"/>
    </ligand>
</feature>
<dbReference type="NCBIfam" id="TIGR01351">
    <property type="entry name" value="adk"/>
    <property type="match status" value="1"/>
</dbReference>
<evidence type="ECO:0000256" key="4">
    <source>
        <dbReference type="ARBA" id="ARBA00022741"/>
    </source>
</evidence>
<keyword evidence="5 8" id="KW-0418">Kinase</keyword>
<keyword evidence="6 8" id="KW-0862">Zinc</keyword>
<comment type="function">
    <text evidence="8">Catalyzes the reversible transfer of the terminal phosphate group between ATP and AMP. Plays an important role in cellular energy homeostasis and in adenine nucleotide metabolism.</text>
</comment>
<evidence type="ECO:0000256" key="7">
    <source>
        <dbReference type="ARBA" id="ARBA00022840"/>
    </source>
</evidence>
<dbReference type="SUPFAM" id="SSF52540">
    <property type="entry name" value="P-loop containing nucleoside triphosphate hydrolases"/>
    <property type="match status" value="1"/>
</dbReference>
<comment type="similarity">
    <text evidence="8 9">Belongs to the adenylate kinase family.</text>
</comment>
<feature type="domain" description="Adenylate kinase active site lid" evidence="11">
    <location>
        <begin position="135"/>
        <end position="170"/>
    </location>
</feature>
<evidence type="ECO:0000256" key="6">
    <source>
        <dbReference type="ARBA" id="ARBA00022833"/>
    </source>
</evidence>
<name>E6MHK5_9FIRM</name>
<dbReference type="AlphaFoldDB" id="E6MHK5"/>
<feature type="binding site" evidence="8">
    <location>
        <position position="39"/>
    </location>
    <ligand>
        <name>AMP</name>
        <dbReference type="ChEBI" id="CHEBI:456215"/>
    </ligand>
</feature>
<reference evidence="12 13" key="1">
    <citation type="submission" date="2010-12" db="EMBL/GenBank/DDBJ databases">
        <authorList>
            <person name="Muzny D."/>
            <person name="Qin X."/>
            <person name="Deng J."/>
            <person name="Jiang H."/>
            <person name="Liu Y."/>
            <person name="Qu J."/>
            <person name="Song X.-Z."/>
            <person name="Zhang L."/>
            <person name="Thornton R."/>
            <person name="Coyle M."/>
            <person name="Francisco L."/>
            <person name="Jackson L."/>
            <person name="Javaid M."/>
            <person name="Korchina V."/>
            <person name="Kovar C."/>
            <person name="Mata R."/>
            <person name="Mathew T."/>
            <person name="Ngo R."/>
            <person name="Nguyen L."/>
            <person name="Nguyen N."/>
            <person name="Okwuonu G."/>
            <person name="Ongeri F."/>
            <person name="Pham C."/>
            <person name="Simmons D."/>
            <person name="Wilczek-Boney K."/>
            <person name="Hale W."/>
            <person name="Jakkamsetti A."/>
            <person name="Pham P."/>
            <person name="Ruth R."/>
            <person name="San Lucas F."/>
            <person name="Warren J."/>
            <person name="Zhang J."/>
            <person name="Zhao Z."/>
            <person name="Zhou C."/>
            <person name="Zhu D."/>
            <person name="Lee S."/>
            <person name="Bess C."/>
            <person name="Blankenburg K."/>
            <person name="Forbes L."/>
            <person name="Fu Q."/>
            <person name="Gubbala S."/>
            <person name="Hirani K."/>
            <person name="Jayaseelan J.C."/>
            <person name="Lara F."/>
            <person name="Munidasa M."/>
            <person name="Palculict T."/>
            <person name="Patil S."/>
            <person name="Pu L.-L."/>
            <person name="Saada N."/>
            <person name="Tang L."/>
            <person name="Weissenberger G."/>
            <person name="Zhu Y."/>
            <person name="Hemphill L."/>
            <person name="Shang Y."/>
            <person name="Youmans B."/>
            <person name="Ayvaz T."/>
            <person name="Ross M."/>
            <person name="Santibanez J."/>
            <person name="Aqrawi P."/>
            <person name="Gross S."/>
            <person name="Joshi V."/>
            <person name="Fowler G."/>
            <person name="Nazareth L."/>
            <person name="Reid J."/>
            <person name="Worley K."/>
            <person name="Petrosino J."/>
            <person name="Highlander S."/>
            <person name="Gibbs R."/>
        </authorList>
    </citation>
    <scope>NUCLEOTIDE SEQUENCE [LARGE SCALE GENOMIC DNA]</scope>
    <source>
        <strain evidence="12 13">ATCC 23263</strain>
    </source>
</reference>
<dbReference type="GO" id="GO:0008270">
    <property type="term" value="F:zinc ion binding"/>
    <property type="evidence" value="ECO:0007669"/>
    <property type="project" value="UniProtKB-UniRule"/>
</dbReference>
<dbReference type="EC" id="2.7.4.3" evidence="8 10"/>
<feature type="binding site" evidence="8">
    <location>
        <position position="179"/>
    </location>
    <ligand>
        <name>AMP</name>
        <dbReference type="ChEBI" id="CHEBI:456215"/>
    </ligand>
</feature>
<dbReference type="HAMAP" id="MF_00235">
    <property type="entry name" value="Adenylate_kinase_Adk"/>
    <property type="match status" value="1"/>
</dbReference>
<evidence type="ECO:0000256" key="3">
    <source>
        <dbReference type="ARBA" id="ARBA00022727"/>
    </source>
</evidence>
<dbReference type="GO" id="GO:0005524">
    <property type="term" value="F:ATP binding"/>
    <property type="evidence" value="ECO:0007669"/>
    <property type="project" value="UniProtKB-UniRule"/>
</dbReference>
<keyword evidence="8" id="KW-0963">Cytoplasm</keyword>
<feature type="binding site" evidence="8">
    <location>
        <position position="207"/>
    </location>
    <ligand>
        <name>ATP</name>
        <dbReference type="ChEBI" id="CHEBI:30616"/>
    </ligand>
</feature>
<dbReference type="InterPro" id="IPR007862">
    <property type="entry name" value="Adenylate_kinase_lid-dom"/>
</dbReference>
<dbReference type="InterPro" id="IPR033690">
    <property type="entry name" value="Adenylat_kinase_CS"/>
</dbReference>
<dbReference type="PANTHER" id="PTHR23359">
    <property type="entry name" value="NUCLEOTIDE KINASE"/>
    <property type="match status" value="1"/>
</dbReference>
<dbReference type="EMBL" id="AEQN01000019">
    <property type="protein sequence ID" value="EFV01436.1"/>
    <property type="molecule type" value="Genomic_DNA"/>
</dbReference>
<feature type="region of interest" description="NMP" evidence="8">
    <location>
        <begin position="38"/>
        <end position="67"/>
    </location>
</feature>
<dbReference type="InterPro" id="IPR006259">
    <property type="entry name" value="Adenyl_kin_sub"/>
</dbReference>
<dbReference type="Pfam" id="PF05191">
    <property type="entry name" value="ADK_lid"/>
    <property type="match status" value="1"/>
</dbReference>
<evidence type="ECO:0000313" key="13">
    <source>
        <dbReference type="Proteomes" id="UP000004754"/>
    </source>
</evidence>
<dbReference type="CDD" id="cd01428">
    <property type="entry name" value="ADK"/>
    <property type="match status" value="1"/>
</dbReference>
<dbReference type="NCBIfam" id="NF001381">
    <property type="entry name" value="PRK00279.1-3"/>
    <property type="match status" value="1"/>
</dbReference>
<organism evidence="12 13">
    <name type="scientific">Pseudoramibacter alactolyticus ATCC 23263</name>
    <dbReference type="NCBI Taxonomy" id="887929"/>
    <lineage>
        <taxon>Bacteria</taxon>
        <taxon>Bacillati</taxon>
        <taxon>Bacillota</taxon>
        <taxon>Clostridia</taxon>
        <taxon>Eubacteriales</taxon>
        <taxon>Eubacteriaceae</taxon>
        <taxon>Pseudoramibacter</taxon>
    </lineage>
</organism>
<keyword evidence="4 8" id="KW-0547">Nucleotide-binding</keyword>
<dbReference type="GO" id="GO:0004017">
    <property type="term" value="F:AMP kinase activity"/>
    <property type="evidence" value="ECO:0007669"/>
    <property type="project" value="UniProtKB-UniRule"/>
</dbReference>
<evidence type="ECO:0000259" key="11">
    <source>
        <dbReference type="Pfam" id="PF05191"/>
    </source>
</evidence>
<feature type="binding site" evidence="8">
    <location>
        <position position="161"/>
    </location>
    <ligand>
        <name>Zn(2+)</name>
        <dbReference type="ChEBI" id="CHEBI:29105"/>
        <note>structural</note>
    </ligand>
</feature>
<keyword evidence="1 8" id="KW-0808">Transferase</keyword>
<gene>
    <name evidence="8" type="primary">adk</name>
    <name evidence="12" type="ORF">HMP0721_1490</name>
</gene>
<dbReference type="Gene3D" id="3.40.50.300">
    <property type="entry name" value="P-loop containing nucleotide triphosphate hydrolases"/>
    <property type="match status" value="1"/>
</dbReference>
<comment type="domain">
    <text evidence="8">Consists of three domains, a large central CORE domain and two small peripheral domains, NMPbind and LID, which undergo movements during catalysis. The LID domain closes over the site of phosphoryl transfer upon ATP binding. Assembling and dissambling the active center during each catalytic cycle provides an effective means to prevent ATP hydrolysis. Some bacteria have evolved a zinc-coordinating structure that stabilizes the LID domain.</text>
</comment>
<dbReference type="Pfam" id="PF00406">
    <property type="entry name" value="ADK"/>
    <property type="match status" value="1"/>
</dbReference>
<protein>
    <recommendedName>
        <fullName evidence="8 10">Adenylate kinase</fullName>
        <shortName evidence="8">AK</shortName>
        <ecNumber evidence="8 10">2.7.4.3</ecNumber>
    </recommendedName>
    <alternativeName>
        <fullName evidence="8">ATP-AMP transphosphorylase</fullName>
    </alternativeName>
    <alternativeName>
        <fullName evidence="8">ATP:AMP phosphotransferase</fullName>
    </alternativeName>
    <alternativeName>
        <fullName evidence="8">Adenylate monophosphate kinase</fullName>
    </alternativeName>
</protein>
<keyword evidence="7 8" id="KW-0067">ATP-binding</keyword>
<dbReference type="NCBIfam" id="NF001380">
    <property type="entry name" value="PRK00279.1-2"/>
    <property type="match status" value="1"/>
</dbReference>
<dbReference type="InterPro" id="IPR027417">
    <property type="entry name" value="P-loop_NTPase"/>
</dbReference>
<dbReference type="eggNOG" id="COG0563">
    <property type="taxonomic scope" value="Bacteria"/>
</dbReference>
<dbReference type="PRINTS" id="PR00094">
    <property type="entry name" value="ADENYLTKNASE"/>
</dbReference>
<dbReference type="PROSITE" id="PS00113">
    <property type="entry name" value="ADENYLATE_KINASE"/>
    <property type="match status" value="1"/>
</dbReference>
<dbReference type="Proteomes" id="UP000004754">
    <property type="component" value="Unassembled WGS sequence"/>
</dbReference>
<comment type="pathway">
    <text evidence="8">Purine metabolism; AMP biosynthesis via salvage pathway; AMP from ADP: step 1/1.</text>
</comment>
<dbReference type="HOGENOM" id="CLU_032354_1_2_9"/>
<evidence type="ECO:0000256" key="5">
    <source>
        <dbReference type="ARBA" id="ARBA00022777"/>
    </source>
</evidence>
<comment type="catalytic activity">
    <reaction evidence="8 10">
        <text>AMP + ATP = 2 ADP</text>
        <dbReference type="Rhea" id="RHEA:12973"/>
        <dbReference type="ChEBI" id="CHEBI:30616"/>
        <dbReference type="ChEBI" id="CHEBI:456215"/>
        <dbReference type="ChEBI" id="CHEBI:456216"/>
        <dbReference type="EC" id="2.7.4.3"/>
    </reaction>
</comment>
<dbReference type="FunFam" id="3.40.50.300:FF:000106">
    <property type="entry name" value="Adenylate kinase mitochondrial"/>
    <property type="match status" value="1"/>
</dbReference>
<comment type="subunit">
    <text evidence="8 10">Monomer.</text>
</comment>
<dbReference type="STRING" id="887929.HMP0721_1490"/>
<feature type="binding site" evidence="8">
    <location>
        <begin position="18"/>
        <end position="23"/>
    </location>
    <ligand>
        <name>ATP</name>
        <dbReference type="ChEBI" id="CHEBI:30616"/>
    </ligand>
</feature>
<feature type="binding site" evidence="8">
    <location>
        <position position="168"/>
    </location>
    <ligand>
        <name>AMP</name>
        <dbReference type="ChEBI" id="CHEBI:456215"/>
    </ligand>
</feature>
<feature type="binding site" evidence="8">
    <location>
        <begin position="144"/>
        <end position="145"/>
    </location>
    <ligand>
        <name>ATP</name>
        <dbReference type="ChEBI" id="CHEBI:30616"/>
    </ligand>
</feature>
<feature type="binding site" evidence="8">
    <location>
        <position position="44"/>
    </location>
    <ligand>
        <name>AMP</name>
        <dbReference type="ChEBI" id="CHEBI:456215"/>
    </ligand>
</feature>
<feature type="binding site" evidence="8">
    <location>
        <position position="135"/>
    </location>
    <ligand>
        <name>ATP</name>
        <dbReference type="ChEBI" id="CHEBI:30616"/>
    </ligand>
</feature>
<keyword evidence="3 8" id="KW-0545">Nucleotide biosynthesis</keyword>
<dbReference type="GO" id="GO:0044209">
    <property type="term" value="P:AMP salvage"/>
    <property type="evidence" value="ECO:0007669"/>
    <property type="project" value="UniProtKB-UniRule"/>
</dbReference>
<feature type="binding site" evidence="8">
    <location>
        <position position="100"/>
    </location>
    <ligand>
        <name>AMP</name>
        <dbReference type="ChEBI" id="CHEBI:456215"/>
    </ligand>
</feature>
<feature type="region of interest" description="LID" evidence="8">
    <location>
        <begin position="134"/>
        <end position="171"/>
    </location>
</feature>